<organism evidence="1 2">
    <name type="scientific">Hymenobacter psychrotolerans DSM 18569</name>
    <dbReference type="NCBI Taxonomy" id="1121959"/>
    <lineage>
        <taxon>Bacteria</taxon>
        <taxon>Pseudomonadati</taxon>
        <taxon>Bacteroidota</taxon>
        <taxon>Cytophagia</taxon>
        <taxon>Cytophagales</taxon>
        <taxon>Hymenobacteraceae</taxon>
        <taxon>Hymenobacter</taxon>
    </lineage>
</organism>
<keyword evidence="2" id="KW-1185">Reference proteome</keyword>
<gene>
    <name evidence="1" type="ORF">SAMN02746009_04282</name>
</gene>
<evidence type="ECO:0008006" key="3">
    <source>
        <dbReference type="Google" id="ProtNLM"/>
    </source>
</evidence>
<accession>A0A1M7HUA0</accession>
<evidence type="ECO:0000313" key="2">
    <source>
        <dbReference type="Proteomes" id="UP000183947"/>
    </source>
</evidence>
<dbReference type="STRING" id="1121959.SAMN02746009_04282"/>
<dbReference type="Proteomes" id="UP000183947">
    <property type="component" value="Unassembled WGS sequence"/>
</dbReference>
<evidence type="ECO:0000313" key="1">
    <source>
        <dbReference type="EMBL" id="SHM31969.1"/>
    </source>
</evidence>
<dbReference type="Gene3D" id="1.10.1220.170">
    <property type="match status" value="1"/>
</dbReference>
<dbReference type="RefSeq" id="WP_073289248.1">
    <property type="nucleotide sequence ID" value="NZ_FRAS01000059.1"/>
</dbReference>
<proteinExistence type="predicted"/>
<dbReference type="EMBL" id="FRAS01000059">
    <property type="protein sequence ID" value="SHM31969.1"/>
    <property type="molecule type" value="Genomic_DNA"/>
</dbReference>
<sequence length="74" mass="8205">MKITLEVPDSRAGFLLELLRNLPFVTLRGQAAKAPALDETAHLLSSPANAERLYAALERDRKGQREIHELPATI</sequence>
<name>A0A1M7HUA0_9BACT</name>
<dbReference type="AlphaFoldDB" id="A0A1M7HUA0"/>
<protein>
    <recommendedName>
        <fullName evidence="3">Antitoxin YefM</fullName>
    </recommendedName>
</protein>
<reference evidence="2" key="1">
    <citation type="submission" date="2016-11" db="EMBL/GenBank/DDBJ databases">
        <authorList>
            <person name="Varghese N."/>
            <person name="Submissions S."/>
        </authorList>
    </citation>
    <scope>NUCLEOTIDE SEQUENCE [LARGE SCALE GENOMIC DNA]</scope>
    <source>
        <strain evidence="2">DSM 18569</strain>
    </source>
</reference>